<dbReference type="Pfam" id="PF10948">
    <property type="entry name" value="DUF2635"/>
    <property type="match status" value="1"/>
</dbReference>
<evidence type="ECO:0000313" key="2">
    <source>
        <dbReference type="EMBL" id="QIB34749.1"/>
    </source>
</evidence>
<protein>
    <submittedName>
        <fullName evidence="2">DUF2635 domain-containing protein</fullName>
    </submittedName>
</protein>
<dbReference type="EMBL" id="CP048630">
    <property type="protein sequence ID" value="QIB34749.1"/>
    <property type="molecule type" value="Genomic_DNA"/>
</dbReference>
<accession>A0A6P1YN51</accession>
<dbReference type="AlphaFoldDB" id="A0A6P1YN51"/>
<name>A0A6P1YN51_9HYPH</name>
<dbReference type="Proteomes" id="UP000464751">
    <property type="component" value="Chromosome"/>
</dbReference>
<evidence type="ECO:0000256" key="1">
    <source>
        <dbReference type="SAM" id="MobiDB-lite"/>
    </source>
</evidence>
<dbReference type="KEGG" id="apra:G3A50_14315"/>
<dbReference type="RefSeq" id="WP_163075894.1">
    <property type="nucleotide sequence ID" value="NZ_CP048630.1"/>
</dbReference>
<reference evidence="2 3" key="1">
    <citation type="submission" date="2020-02" db="EMBL/GenBank/DDBJ databases">
        <authorList>
            <person name="Li G."/>
        </authorList>
    </citation>
    <scope>NUCLEOTIDE SEQUENCE [LARGE SCALE GENOMIC DNA]</scope>
    <source>
        <strain evidence="2 3">DSM 102029</strain>
    </source>
</reference>
<gene>
    <name evidence="2" type="ORF">G3A50_14315</name>
</gene>
<proteinExistence type="predicted"/>
<keyword evidence="3" id="KW-1185">Reference proteome</keyword>
<evidence type="ECO:0000313" key="3">
    <source>
        <dbReference type="Proteomes" id="UP000464751"/>
    </source>
</evidence>
<organism evidence="2 3">
    <name type="scientific">Ancylobacter pratisalsi</name>
    <dbReference type="NCBI Taxonomy" id="1745854"/>
    <lineage>
        <taxon>Bacteria</taxon>
        <taxon>Pseudomonadati</taxon>
        <taxon>Pseudomonadota</taxon>
        <taxon>Alphaproteobacteria</taxon>
        <taxon>Hyphomicrobiales</taxon>
        <taxon>Xanthobacteraceae</taxon>
        <taxon>Ancylobacter</taxon>
    </lineage>
</organism>
<feature type="region of interest" description="Disordered" evidence="1">
    <location>
        <begin position="39"/>
        <end position="65"/>
    </location>
</feature>
<dbReference type="InterPro" id="IPR024400">
    <property type="entry name" value="DUF2635"/>
</dbReference>
<sequence length="65" mass="6996">MKTYVIPTSGAALPCPGGVLPPEGDYVEMNRFWRRRLADKDVVTGKPPRAPAAEPDSADTAAKKK</sequence>